<dbReference type="Proteomes" id="UP000887577">
    <property type="component" value="Unplaced"/>
</dbReference>
<dbReference type="InterPro" id="IPR011704">
    <property type="entry name" value="ATPase_dyneun-rel_AAA"/>
</dbReference>
<keyword evidence="7" id="KW-0143">Chaperone</keyword>
<sequence length="1164" mass="129815">MQFKASQQLLNPNETYASDMGHNKRKRKPFKPSEEGSSKRIKENEETQFLNELHQDATILLADLLTDRKLVFVEGTVGCGKTTLVKRVAEELDLPIVTLQLSDQIDAKTFIGSYQCTEVPGEFVWEPSVFSKAVTKRCLILLDDIDSATTELVSTLFLMNKSWCAPLHSDGSMTSFHPDARIVATVRSENNHSDSSELIRSFPMTVNLKPLSNEELRKIIEHKFPSLISVAEKLLNIFFELSQMMLTDSIIDRDLNANDLIRACRRLTSLPNLKDNQQIFIELSDIYVLSVSNISKRARLAAALGKHLSIPEQQVDTLLCKREPDVVSNTNGAKFGRAKIPVRKGILVDTLSSKHFGFTADAKRLMERIAVCIQQGGKEAILLTGETGVGKTSVVQMMALYSNNILDVVNLSQDSDSTDLIGGYKPIGTLELLTPLIENVEQLLKASFDTVKNSKFVSHFTTLLNEERFSEYLMLTEGTAKKAIENKCGDQLAWADVLVRCQRLSKSLNSRKSALPFAYVEGIVSKAAKNGHWLLVDEINLASSECLDAIIHVFDGNLETHPDFRLFACMNPATDTGKKKLPVGVRTRFTEFFVDEPTDRDQLTVIVRNYLPTIEALHLGRLLNFYKEICAFSPRKYSLRNLCRALSFSGDNLYGNPYRSLFEGVSMSFGSDLDNDGMIKFDRILLKHFENVPTGFARAPTDGKKILVEGSYIEKGDNSPTTDPHYVYTESIKKNLSRLSRAVASGRFPILLEGETSAGKTSMILDLALVTGNTVHRINNHEHTDIQEYIGCYAPDENGKLTFVEGVLLQAVRLGHWVILDELNLAPVEVLEALNRLLDDNRELFVAERNLVVKAHPRFRLFATQNPVGTYAGRKRLSRAFLNRFVVLRFDHPPFGELTQIVCARCGIANSPAVAMIKVLTELKRCRSNTGLFNASDGLMTLRDLFRWANRLAKSESGDWRQVLADQGYFLLAARCRNSNDASEVVRVLEQVLKVKIDTEKLFSIDSPYLPDLIGKQLAENIGHIVSTFGMRRMLVLSAEAWRCKEPILMVGETGCGKTTAAQLLSEGKLLSINCHERTETSDLLGTIRPKADGSFFWQDGIVVQAMKNGSKLLIDEISLASDSVLERLNPLLESSRTVLLTDAGADAEVVVAHSDFQVVATMK</sequence>
<keyword evidence="6" id="KW-0067">ATP-binding</keyword>
<feature type="domain" description="AAA+ ATPase" evidence="10">
    <location>
        <begin position="1044"/>
        <end position="1164"/>
    </location>
</feature>
<evidence type="ECO:0000256" key="6">
    <source>
        <dbReference type="ARBA" id="ARBA00022840"/>
    </source>
</evidence>
<dbReference type="GO" id="GO:0005730">
    <property type="term" value="C:nucleolus"/>
    <property type="evidence" value="ECO:0007669"/>
    <property type="project" value="UniProtKB-SubCell"/>
</dbReference>
<dbReference type="InterPro" id="IPR027417">
    <property type="entry name" value="P-loop_NTPase"/>
</dbReference>
<dbReference type="FunFam" id="3.40.50.300:FF:000142">
    <property type="entry name" value="Midasin"/>
    <property type="match status" value="2"/>
</dbReference>
<dbReference type="GO" id="GO:0016887">
    <property type="term" value="F:ATP hydrolysis activity"/>
    <property type="evidence" value="ECO:0007669"/>
    <property type="project" value="InterPro"/>
</dbReference>
<dbReference type="Pfam" id="PF17867">
    <property type="entry name" value="AAA_lid_7"/>
    <property type="match status" value="2"/>
</dbReference>
<comment type="subcellular location">
    <subcellularLocation>
        <location evidence="1">Nucleus</location>
        <location evidence="1">Nucleolus</location>
    </subcellularLocation>
    <subcellularLocation>
        <location evidence="2">Nucleus</location>
        <location evidence="2">Nucleoplasm</location>
    </subcellularLocation>
</comment>
<dbReference type="GO" id="GO:0005524">
    <property type="term" value="F:ATP binding"/>
    <property type="evidence" value="ECO:0007669"/>
    <property type="project" value="UniProtKB-KW"/>
</dbReference>
<feature type="domain" description="AAA+ ATPase" evidence="10">
    <location>
        <begin position="377"/>
        <end position="599"/>
    </location>
</feature>
<dbReference type="SMART" id="SM00382">
    <property type="entry name" value="AAA"/>
    <property type="match status" value="4"/>
</dbReference>
<dbReference type="Pfam" id="PF07728">
    <property type="entry name" value="AAA_5"/>
    <property type="match status" value="4"/>
</dbReference>
<feature type="compositionally biased region" description="Polar residues" evidence="9">
    <location>
        <begin position="1"/>
        <end position="16"/>
    </location>
</feature>
<evidence type="ECO:0000256" key="5">
    <source>
        <dbReference type="ARBA" id="ARBA00022741"/>
    </source>
</evidence>
<dbReference type="InterPro" id="IPR041190">
    <property type="entry name" value="Midasin_AAA_lid_5"/>
</dbReference>
<feature type="domain" description="AAA+ ATPase" evidence="10">
    <location>
        <begin position="67"/>
        <end position="212"/>
    </location>
</feature>
<evidence type="ECO:0000256" key="4">
    <source>
        <dbReference type="ARBA" id="ARBA00017143"/>
    </source>
</evidence>
<evidence type="ECO:0000259" key="10">
    <source>
        <dbReference type="SMART" id="SM00382"/>
    </source>
</evidence>
<dbReference type="InterPro" id="IPR003593">
    <property type="entry name" value="AAA+_ATPase"/>
</dbReference>
<dbReference type="PROSITE" id="PS00675">
    <property type="entry name" value="SIGMA54_INTERACT_1"/>
    <property type="match status" value="1"/>
</dbReference>
<evidence type="ECO:0000256" key="7">
    <source>
        <dbReference type="ARBA" id="ARBA00023186"/>
    </source>
</evidence>
<proteinExistence type="inferred from homology"/>
<keyword evidence="11" id="KW-1185">Reference proteome</keyword>
<evidence type="ECO:0000256" key="3">
    <source>
        <dbReference type="ARBA" id="ARBA00007188"/>
    </source>
</evidence>
<evidence type="ECO:0000256" key="1">
    <source>
        <dbReference type="ARBA" id="ARBA00004604"/>
    </source>
</evidence>
<dbReference type="PANTHER" id="PTHR48103">
    <property type="entry name" value="MIDASIN-RELATED"/>
    <property type="match status" value="1"/>
</dbReference>
<dbReference type="GO" id="GO:0000055">
    <property type="term" value="P:ribosomal large subunit export from nucleus"/>
    <property type="evidence" value="ECO:0007669"/>
    <property type="project" value="TreeGrafter"/>
</dbReference>
<evidence type="ECO:0000256" key="9">
    <source>
        <dbReference type="SAM" id="MobiDB-lite"/>
    </source>
</evidence>
<dbReference type="SUPFAM" id="SSF52540">
    <property type="entry name" value="P-loop containing nucleoside triphosphate hydrolases"/>
    <property type="match status" value="4"/>
</dbReference>
<protein>
    <recommendedName>
        <fullName evidence="4">Midasin</fullName>
    </recommendedName>
</protein>
<comment type="similarity">
    <text evidence="3">Belongs to the midasin family.</text>
</comment>
<dbReference type="WBParaSite" id="PSU_v2.g5002.t1">
    <property type="protein sequence ID" value="PSU_v2.g5002.t1"/>
    <property type="gene ID" value="PSU_v2.g5002"/>
</dbReference>
<dbReference type="InterPro" id="IPR040848">
    <property type="entry name" value="AAA_lid_7"/>
</dbReference>
<evidence type="ECO:0000256" key="2">
    <source>
        <dbReference type="ARBA" id="ARBA00004642"/>
    </source>
</evidence>
<dbReference type="AlphaFoldDB" id="A0A914YWT5"/>
<dbReference type="CDD" id="cd00009">
    <property type="entry name" value="AAA"/>
    <property type="match status" value="2"/>
</dbReference>
<reference evidence="12" key="1">
    <citation type="submission" date="2022-11" db="UniProtKB">
        <authorList>
            <consortium name="WormBaseParasite"/>
        </authorList>
    </citation>
    <scope>IDENTIFICATION</scope>
</reference>
<feature type="region of interest" description="Disordered" evidence="9">
    <location>
        <begin position="1"/>
        <end position="41"/>
    </location>
</feature>
<dbReference type="InterPro" id="IPR025662">
    <property type="entry name" value="Sigma_54_int_dom_ATP-bd_1"/>
</dbReference>
<organism evidence="11 12">
    <name type="scientific">Panagrolaimus superbus</name>
    <dbReference type="NCBI Taxonomy" id="310955"/>
    <lineage>
        <taxon>Eukaryota</taxon>
        <taxon>Metazoa</taxon>
        <taxon>Ecdysozoa</taxon>
        <taxon>Nematoda</taxon>
        <taxon>Chromadorea</taxon>
        <taxon>Rhabditida</taxon>
        <taxon>Tylenchina</taxon>
        <taxon>Panagrolaimomorpha</taxon>
        <taxon>Panagrolaimoidea</taxon>
        <taxon>Panagrolaimidae</taxon>
        <taxon>Panagrolaimus</taxon>
    </lineage>
</organism>
<keyword evidence="5" id="KW-0547">Nucleotide-binding</keyword>
<dbReference type="Gene3D" id="3.40.50.300">
    <property type="entry name" value="P-loop containing nucleotide triphosphate hydrolases"/>
    <property type="match status" value="4"/>
</dbReference>
<evidence type="ECO:0000313" key="11">
    <source>
        <dbReference type="Proteomes" id="UP000887577"/>
    </source>
</evidence>
<evidence type="ECO:0000256" key="8">
    <source>
        <dbReference type="ARBA" id="ARBA00023242"/>
    </source>
</evidence>
<dbReference type="GO" id="GO:0000027">
    <property type="term" value="P:ribosomal large subunit assembly"/>
    <property type="evidence" value="ECO:0007669"/>
    <property type="project" value="TreeGrafter"/>
</dbReference>
<name>A0A914YWT5_9BILA</name>
<feature type="compositionally biased region" description="Basic and acidic residues" evidence="9">
    <location>
        <begin position="31"/>
        <end position="41"/>
    </location>
</feature>
<accession>A0A914YWT5</accession>
<dbReference type="PANTHER" id="PTHR48103:SF2">
    <property type="entry name" value="MIDASIN"/>
    <property type="match status" value="1"/>
</dbReference>
<dbReference type="GO" id="GO:0030687">
    <property type="term" value="C:preribosome, large subunit precursor"/>
    <property type="evidence" value="ECO:0007669"/>
    <property type="project" value="TreeGrafter"/>
</dbReference>
<dbReference type="GO" id="GO:0005654">
    <property type="term" value="C:nucleoplasm"/>
    <property type="evidence" value="ECO:0007669"/>
    <property type="project" value="UniProtKB-SubCell"/>
</dbReference>
<feature type="domain" description="AAA+ ATPase" evidence="10">
    <location>
        <begin position="746"/>
        <end position="891"/>
    </location>
</feature>
<evidence type="ECO:0000313" key="12">
    <source>
        <dbReference type="WBParaSite" id="PSU_v2.g5002.t1"/>
    </source>
</evidence>
<keyword evidence="8" id="KW-0539">Nucleus</keyword>
<dbReference type="Pfam" id="PF17865">
    <property type="entry name" value="AAA_lid_5"/>
    <property type="match status" value="1"/>
</dbReference>